<comment type="caution">
    <text evidence="2">The sequence shown here is derived from an EMBL/GenBank/DDBJ whole genome shotgun (WGS) entry which is preliminary data.</text>
</comment>
<accession>A0ABW3EEF4</accession>
<dbReference type="EMBL" id="JBHTIO010000039">
    <property type="protein sequence ID" value="MFD0897752.1"/>
    <property type="molecule type" value="Genomic_DNA"/>
</dbReference>
<evidence type="ECO:0000313" key="3">
    <source>
        <dbReference type="Proteomes" id="UP001597104"/>
    </source>
</evidence>
<name>A0ABW3EEF4_9LACO</name>
<evidence type="ECO:0000313" key="2">
    <source>
        <dbReference type="EMBL" id="MFD0897752.1"/>
    </source>
</evidence>
<reference evidence="3" key="1">
    <citation type="journal article" date="2019" name="Int. J. Syst. Evol. Microbiol.">
        <title>The Global Catalogue of Microorganisms (GCM) 10K type strain sequencing project: providing services to taxonomists for standard genome sequencing and annotation.</title>
        <authorList>
            <consortium name="The Broad Institute Genomics Platform"/>
            <consortium name="The Broad Institute Genome Sequencing Center for Infectious Disease"/>
            <person name="Wu L."/>
            <person name="Ma J."/>
        </authorList>
    </citation>
    <scope>NUCLEOTIDE SEQUENCE [LARGE SCALE GENOMIC DNA]</scope>
    <source>
        <strain evidence="3">CCM 8925</strain>
    </source>
</reference>
<protein>
    <recommendedName>
        <fullName evidence="4">Transposase</fullName>
    </recommendedName>
</protein>
<proteinExistence type="predicted"/>
<sequence>MKLCTVQRRLGFQKNTFYAWLQEQQIIQQTSMGEALGVKALPGMKTEIREYVKENDEIGFKTWVDLDEQAQAEMTQRCDCLILPKRHTSRRRVKKYQCASPNSRTTDSKQLKQYIKVLENQILKLNAQLACYKERDARRNDT</sequence>
<dbReference type="Proteomes" id="UP001597104">
    <property type="component" value="Unassembled WGS sequence"/>
</dbReference>
<organism evidence="2 3">
    <name type="scientific">Loigolactobacillus binensis</name>
    <dbReference type="NCBI Taxonomy" id="2559922"/>
    <lineage>
        <taxon>Bacteria</taxon>
        <taxon>Bacillati</taxon>
        <taxon>Bacillota</taxon>
        <taxon>Bacilli</taxon>
        <taxon>Lactobacillales</taxon>
        <taxon>Lactobacillaceae</taxon>
        <taxon>Loigolactobacillus</taxon>
    </lineage>
</organism>
<evidence type="ECO:0008006" key="4">
    <source>
        <dbReference type="Google" id="ProtNLM"/>
    </source>
</evidence>
<keyword evidence="1" id="KW-0175">Coiled coil</keyword>
<gene>
    <name evidence="2" type="ORF">ACFQZ7_08380</name>
</gene>
<evidence type="ECO:0000256" key="1">
    <source>
        <dbReference type="SAM" id="Coils"/>
    </source>
</evidence>
<dbReference type="RefSeq" id="WP_137638355.1">
    <property type="nucleotide sequence ID" value="NZ_BJDN01000023.1"/>
</dbReference>
<keyword evidence="3" id="KW-1185">Reference proteome</keyword>
<feature type="coiled-coil region" evidence="1">
    <location>
        <begin position="108"/>
        <end position="135"/>
    </location>
</feature>